<dbReference type="Gene3D" id="3.90.215.10">
    <property type="entry name" value="Gamma Fibrinogen, chain A, domain 1"/>
    <property type="match status" value="1"/>
</dbReference>
<dbReference type="CDD" id="cd00087">
    <property type="entry name" value="FReD"/>
    <property type="match status" value="1"/>
</dbReference>
<feature type="domain" description="Fibrinogen C-terminal" evidence="4">
    <location>
        <begin position="88"/>
        <end position="311"/>
    </location>
</feature>
<name>A0AAE1QCS1_9EUCA</name>
<reference evidence="5" key="1">
    <citation type="submission" date="2023-11" db="EMBL/GenBank/DDBJ databases">
        <title>Genome assemblies of two species of porcelain crab, Petrolisthes cinctipes and Petrolisthes manimaculis (Anomura: Porcellanidae).</title>
        <authorList>
            <person name="Angst P."/>
        </authorList>
    </citation>
    <scope>NUCLEOTIDE SEQUENCE</scope>
    <source>
        <strain evidence="5">PB745_02</strain>
        <tissue evidence="5">Gill</tissue>
    </source>
</reference>
<sequence length="311" mass="35239">MITKCQCVIVVVALVSVVIVNTTNTTSDTYPQLVPLQNIATSLGQLTSVLQDIGNEMRNIHETMKDIYNVISTSRPTIQSHSGRIPEGGDITRPRHCQDLLKEGDRGQGVRQVYPFPGRPHDVAEVYCDQNTDGGGWLVFQRRLNLPTREDFNRAWIEYQSGFGNMSGEYWAGLDIIHLLTSSSPQQLRIDMSNWEDEHRWAKYGVFRVSPANYYYSLTIDRYTGDAGDSLEYHNGGKFSTHDVEHDTLGIANCALMRSSGWWFKNCEESNLNGLPHDGVYTSGQDGIRWDNWMGDRYSLKTTTMMMRPAL</sequence>
<keyword evidence="6" id="KW-1185">Reference proteome</keyword>
<dbReference type="InterPro" id="IPR014716">
    <property type="entry name" value="Fibrinogen_a/b/g_C_1"/>
</dbReference>
<evidence type="ECO:0000256" key="1">
    <source>
        <dbReference type="ARBA" id="ARBA00023157"/>
    </source>
</evidence>
<dbReference type="InterPro" id="IPR020837">
    <property type="entry name" value="Fibrinogen_CS"/>
</dbReference>
<accession>A0AAE1QCS1</accession>
<dbReference type="AlphaFoldDB" id="A0AAE1QCS1"/>
<protein>
    <recommendedName>
        <fullName evidence="4">Fibrinogen C-terminal domain-containing protein</fullName>
    </recommendedName>
</protein>
<dbReference type="EMBL" id="JAWZYT010000500">
    <property type="protein sequence ID" value="KAK4322782.1"/>
    <property type="molecule type" value="Genomic_DNA"/>
</dbReference>
<dbReference type="GO" id="GO:0030246">
    <property type="term" value="F:carbohydrate binding"/>
    <property type="evidence" value="ECO:0007669"/>
    <property type="project" value="UniProtKB-ARBA"/>
</dbReference>
<feature type="signal peptide" evidence="3">
    <location>
        <begin position="1"/>
        <end position="22"/>
    </location>
</feature>
<dbReference type="Proteomes" id="UP001292094">
    <property type="component" value="Unassembled WGS sequence"/>
</dbReference>
<feature type="chain" id="PRO_5041991252" description="Fibrinogen C-terminal domain-containing protein" evidence="3">
    <location>
        <begin position="23"/>
        <end position="311"/>
    </location>
</feature>
<keyword evidence="1" id="KW-1015">Disulfide bond</keyword>
<dbReference type="InterPro" id="IPR002181">
    <property type="entry name" value="Fibrinogen_a/b/g_C_dom"/>
</dbReference>
<evidence type="ECO:0000313" key="5">
    <source>
        <dbReference type="EMBL" id="KAK4322782.1"/>
    </source>
</evidence>
<dbReference type="PROSITE" id="PS00514">
    <property type="entry name" value="FIBRINOGEN_C_1"/>
    <property type="match status" value="1"/>
</dbReference>
<dbReference type="PANTHER" id="PTHR19143">
    <property type="entry name" value="FIBRINOGEN/TENASCIN/ANGIOPOEITIN"/>
    <property type="match status" value="1"/>
</dbReference>
<dbReference type="SUPFAM" id="SSF56496">
    <property type="entry name" value="Fibrinogen C-terminal domain-like"/>
    <property type="match status" value="1"/>
</dbReference>
<dbReference type="InterPro" id="IPR036056">
    <property type="entry name" value="Fibrinogen-like_C"/>
</dbReference>
<comment type="function">
    <text evidence="2">Lectin involved in innate immunity. Agglutinates all types of human erythrocytes, Gram-positive and Gram-negative bacteria. Has a stronger agglutinating activity towards Gram-negative bacteria than towards Gram-positive bacteria. Specifically recognizes acetyl group-containing substances on agglutinated cells. The hemagglutinating activity was inhibited by EDTA, acetyl group-containing mono- and disaccharides, N-acetyl derivatives of amino acids, other acetyl group-containing substances, propionamide and benzamide. Enhances the antimicrobial activity of big defensin against Gram-positive bacteria but not against Gram-negative bacteria.</text>
</comment>
<evidence type="ECO:0000259" key="4">
    <source>
        <dbReference type="PROSITE" id="PS51406"/>
    </source>
</evidence>
<comment type="caution">
    <text evidence="5">The sequence shown here is derived from an EMBL/GenBank/DDBJ whole genome shotgun (WGS) entry which is preliminary data.</text>
</comment>
<dbReference type="InterPro" id="IPR050373">
    <property type="entry name" value="Fibrinogen_C-term_domain"/>
</dbReference>
<proteinExistence type="predicted"/>
<dbReference type="SMART" id="SM00186">
    <property type="entry name" value="FBG"/>
    <property type="match status" value="1"/>
</dbReference>
<dbReference type="PROSITE" id="PS51406">
    <property type="entry name" value="FIBRINOGEN_C_2"/>
    <property type="match status" value="1"/>
</dbReference>
<evidence type="ECO:0000256" key="2">
    <source>
        <dbReference type="ARBA" id="ARBA00053344"/>
    </source>
</evidence>
<dbReference type="GO" id="GO:0005615">
    <property type="term" value="C:extracellular space"/>
    <property type="evidence" value="ECO:0007669"/>
    <property type="project" value="TreeGrafter"/>
</dbReference>
<organism evidence="5 6">
    <name type="scientific">Petrolisthes manimaculis</name>
    <dbReference type="NCBI Taxonomy" id="1843537"/>
    <lineage>
        <taxon>Eukaryota</taxon>
        <taxon>Metazoa</taxon>
        <taxon>Ecdysozoa</taxon>
        <taxon>Arthropoda</taxon>
        <taxon>Crustacea</taxon>
        <taxon>Multicrustacea</taxon>
        <taxon>Malacostraca</taxon>
        <taxon>Eumalacostraca</taxon>
        <taxon>Eucarida</taxon>
        <taxon>Decapoda</taxon>
        <taxon>Pleocyemata</taxon>
        <taxon>Anomura</taxon>
        <taxon>Galatheoidea</taxon>
        <taxon>Porcellanidae</taxon>
        <taxon>Petrolisthes</taxon>
    </lineage>
</organism>
<evidence type="ECO:0000256" key="3">
    <source>
        <dbReference type="SAM" id="SignalP"/>
    </source>
</evidence>
<gene>
    <name evidence="5" type="ORF">Pmani_006450</name>
</gene>
<dbReference type="FunFam" id="3.90.215.10:FF:000001">
    <property type="entry name" value="Tenascin isoform 1"/>
    <property type="match status" value="1"/>
</dbReference>
<evidence type="ECO:0000313" key="6">
    <source>
        <dbReference type="Proteomes" id="UP001292094"/>
    </source>
</evidence>
<keyword evidence="3" id="KW-0732">Signal</keyword>
<dbReference type="Pfam" id="PF00147">
    <property type="entry name" value="Fibrinogen_C"/>
    <property type="match status" value="1"/>
</dbReference>